<accession>A0A7W7Z0W0</accession>
<name>A0A7W7Z0W0_9BRAD</name>
<organism evidence="1 2">
    <name type="scientific">Rhodopseudomonas rhenobacensis</name>
    <dbReference type="NCBI Taxonomy" id="87461"/>
    <lineage>
        <taxon>Bacteria</taxon>
        <taxon>Pseudomonadati</taxon>
        <taxon>Pseudomonadota</taxon>
        <taxon>Alphaproteobacteria</taxon>
        <taxon>Hyphomicrobiales</taxon>
        <taxon>Nitrobacteraceae</taxon>
        <taxon>Rhodopseudomonas</taxon>
    </lineage>
</organism>
<dbReference type="EMBL" id="JACHIH010000002">
    <property type="protein sequence ID" value="MBB5045871.1"/>
    <property type="molecule type" value="Genomic_DNA"/>
</dbReference>
<proteinExistence type="predicted"/>
<evidence type="ECO:0000313" key="1">
    <source>
        <dbReference type="EMBL" id="MBB5045871.1"/>
    </source>
</evidence>
<evidence type="ECO:0000313" key="2">
    <source>
        <dbReference type="Proteomes" id="UP000542353"/>
    </source>
</evidence>
<dbReference type="AlphaFoldDB" id="A0A7W7Z0W0"/>
<dbReference type="Proteomes" id="UP000542353">
    <property type="component" value="Unassembled WGS sequence"/>
</dbReference>
<gene>
    <name evidence="1" type="ORF">HNR60_000606</name>
</gene>
<reference evidence="1 2" key="1">
    <citation type="submission" date="2020-08" db="EMBL/GenBank/DDBJ databases">
        <title>Genomic Encyclopedia of Type Strains, Phase IV (KMG-IV): sequencing the most valuable type-strain genomes for metagenomic binning, comparative biology and taxonomic classification.</title>
        <authorList>
            <person name="Goeker M."/>
        </authorList>
    </citation>
    <scope>NUCLEOTIDE SEQUENCE [LARGE SCALE GENOMIC DNA]</scope>
    <source>
        <strain evidence="1 2">DSM 12706</strain>
    </source>
</reference>
<protein>
    <submittedName>
        <fullName evidence="1">Uncharacterized protein</fullName>
    </submittedName>
</protein>
<dbReference type="RefSeq" id="WP_184254146.1">
    <property type="nucleotide sequence ID" value="NZ_JACHIH010000002.1"/>
</dbReference>
<sequence length="76" mass="8623">MALYRVQFFKDILGDNGHHAEVCQHLLEVEAANSCDAGELAKLKFCETEHLTDWSLRADRLRVSESECPATRHTAH</sequence>
<comment type="caution">
    <text evidence="1">The sequence shown here is derived from an EMBL/GenBank/DDBJ whole genome shotgun (WGS) entry which is preliminary data.</text>
</comment>
<keyword evidence="2" id="KW-1185">Reference proteome</keyword>